<keyword evidence="1" id="KW-0175">Coiled coil</keyword>
<dbReference type="Proteomes" id="UP000183947">
    <property type="component" value="Unassembled WGS sequence"/>
</dbReference>
<evidence type="ECO:0000313" key="4">
    <source>
        <dbReference type="Proteomes" id="UP000183947"/>
    </source>
</evidence>
<keyword evidence="2" id="KW-0732">Signal</keyword>
<reference evidence="4" key="1">
    <citation type="submission" date="2016-11" db="EMBL/GenBank/DDBJ databases">
        <authorList>
            <person name="Varghese N."/>
            <person name="Submissions S."/>
        </authorList>
    </citation>
    <scope>NUCLEOTIDE SEQUENCE [LARGE SCALE GENOMIC DNA]</scope>
    <source>
        <strain evidence="4">DSM 18569</strain>
    </source>
</reference>
<feature type="signal peptide" evidence="2">
    <location>
        <begin position="1"/>
        <end position="20"/>
    </location>
</feature>
<feature type="chain" id="PRO_5012025527" description="LTXXQ motif family protein" evidence="2">
    <location>
        <begin position="21"/>
        <end position="133"/>
    </location>
</feature>
<dbReference type="OrthoDB" id="882497at2"/>
<accession>A0A1M6SJT9</accession>
<evidence type="ECO:0000256" key="2">
    <source>
        <dbReference type="SAM" id="SignalP"/>
    </source>
</evidence>
<dbReference type="EMBL" id="FRAS01000003">
    <property type="protein sequence ID" value="SHK44975.1"/>
    <property type="molecule type" value="Genomic_DNA"/>
</dbReference>
<gene>
    <name evidence="3" type="ORF">SAMN02746009_00898</name>
</gene>
<proteinExistence type="predicted"/>
<organism evidence="3 4">
    <name type="scientific">Hymenobacter psychrotolerans DSM 18569</name>
    <dbReference type="NCBI Taxonomy" id="1121959"/>
    <lineage>
        <taxon>Bacteria</taxon>
        <taxon>Pseudomonadati</taxon>
        <taxon>Bacteroidota</taxon>
        <taxon>Cytophagia</taxon>
        <taxon>Cytophagales</taxon>
        <taxon>Hymenobacteraceae</taxon>
        <taxon>Hymenobacter</taxon>
    </lineage>
</organism>
<name>A0A1M6SJT9_9BACT</name>
<evidence type="ECO:0000256" key="1">
    <source>
        <dbReference type="SAM" id="Coils"/>
    </source>
</evidence>
<evidence type="ECO:0000313" key="3">
    <source>
        <dbReference type="EMBL" id="SHK44975.1"/>
    </source>
</evidence>
<protein>
    <recommendedName>
        <fullName evidence="5">LTXXQ motif family protein</fullName>
    </recommendedName>
</protein>
<dbReference type="AlphaFoldDB" id="A0A1M6SJT9"/>
<sequence length="133" mass="14901">MKSAVFTLLLMVGLAGSAAAQKQDRHAELPGTGEPTQARVDELTRQMCNSLRLNEAQYIRLRSANQIKLARQEEISWQYKDNIAEQRAKLSELESQYEAECGRILTPSQLSLFHAEQQRDMPLTTDPLEGGLG</sequence>
<evidence type="ECO:0008006" key="5">
    <source>
        <dbReference type="Google" id="ProtNLM"/>
    </source>
</evidence>
<dbReference type="RefSeq" id="WP_139252126.1">
    <property type="nucleotide sequence ID" value="NZ_FRAS01000003.1"/>
</dbReference>
<feature type="coiled-coil region" evidence="1">
    <location>
        <begin position="76"/>
        <end position="103"/>
    </location>
</feature>
<keyword evidence="4" id="KW-1185">Reference proteome</keyword>